<dbReference type="PROSITE" id="PS50835">
    <property type="entry name" value="IG_LIKE"/>
    <property type="match status" value="1"/>
</dbReference>
<evidence type="ECO:0000256" key="4">
    <source>
        <dbReference type="ARBA" id="ARBA00023157"/>
    </source>
</evidence>
<dbReference type="PANTHER" id="PTHR24100">
    <property type="entry name" value="BUTYROPHILIN"/>
    <property type="match status" value="1"/>
</dbReference>
<evidence type="ECO:0000256" key="6">
    <source>
        <dbReference type="ARBA" id="ARBA00023319"/>
    </source>
</evidence>
<dbReference type="GO" id="GO:0050852">
    <property type="term" value="P:T cell receptor signaling pathway"/>
    <property type="evidence" value="ECO:0007669"/>
    <property type="project" value="TreeGrafter"/>
</dbReference>
<name>A0A3Q0RL21_AMPCI</name>
<dbReference type="InterPro" id="IPR050504">
    <property type="entry name" value="IgSF_BTN/MOG"/>
</dbReference>
<dbReference type="SMART" id="SM00408">
    <property type="entry name" value="IGc2"/>
    <property type="match status" value="1"/>
</dbReference>
<dbReference type="InterPro" id="IPR003599">
    <property type="entry name" value="Ig_sub"/>
</dbReference>
<feature type="chain" id="PRO_5018689077" description="Ig-like domain-containing protein" evidence="8">
    <location>
        <begin position="20"/>
        <end position="146"/>
    </location>
</feature>
<dbReference type="GO" id="GO:0001817">
    <property type="term" value="P:regulation of cytokine production"/>
    <property type="evidence" value="ECO:0007669"/>
    <property type="project" value="TreeGrafter"/>
</dbReference>
<evidence type="ECO:0000256" key="8">
    <source>
        <dbReference type="SAM" id="SignalP"/>
    </source>
</evidence>
<evidence type="ECO:0000256" key="2">
    <source>
        <dbReference type="ARBA" id="ARBA00022729"/>
    </source>
</evidence>
<evidence type="ECO:0000313" key="11">
    <source>
        <dbReference type="Proteomes" id="UP000261340"/>
    </source>
</evidence>
<dbReference type="InterPro" id="IPR013106">
    <property type="entry name" value="Ig_V-set"/>
</dbReference>
<dbReference type="OMA" id="TICCLLW"/>
<sequence>VTTICCLLWNMVHLDSTSSTNISAAVGDSVTLPCKASNNSIRVMWWSRPDQEPKYVLMYRDEQFDPEEQHPSFKNRVDLQDSLMKDGNVSLILKDVKISDAGTYKCRVSMGGTNRRKRSTVETDPISPMKQTNKQKSTPSITEIFC</sequence>
<proteinExistence type="predicted"/>
<dbReference type="InterPro" id="IPR003598">
    <property type="entry name" value="Ig_sub2"/>
</dbReference>
<keyword evidence="6" id="KW-0393">Immunoglobulin domain</keyword>
<evidence type="ECO:0000256" key="1">
    <source>
        <dbReference type="ARBA" id="ARBA00004370"/>
    </source>
</evidence>
<dbReference type="GO" id="GO:0005102">
    <property type="term" value="F:signaling receptor binding"/>
    <property type="evidence" value="ECO:0007669"/>
    <property type="project" value="TreeGrafter"/>
</dbReference>
<evidence type="ECO:0000259" key="9">
    <source>
        <dbReference type="PROSITE" id="PS50835"/>
    </source>
</evidence>
<dbReference type="PANTHER" id="PTHR24100:SF151">
    <property type="entry name" value="ICOS LIGAND"/>
    <property type="match status" value="1"/>
</dbReference>
<keyword evidence="11" id="KW-1185">Reference proteome</keyword>
<dbReference type="InterPro" id="IPR036179">
    <property type="entry name" value="Ig-like_dom_sf"/>
</dbReference>
<feature type="compositionally biased region" description="Polar residues" evidence="7">
    <location>
        <begin position="129"/>
        <end position="142"/>
    </location>
</feature>
<organism evidence="10 11">
    <name type="scientific">Amphilophus citrinellus</name>
    <name type="common">Midas cichlid</name>
    <name type="synonym">Cichlasoma citrinellum</name>
    <dbReference type="NCBI Taxonomy" id="61819"/>
    <lineage>
        <taxon>Eukaryota</taxon>
        <taxon>Metazoa</taxon>
        <taxon>Chordata</taxon>
        <taxon>Craniata</taxon>
        <taxon>Vertebrata</taxon>
        <taxon>Euteleostomi</taxon>
        <taxon>Actinopterygii</taxon>
        <taxon>Neopterygii</taxon>
        <taxon>Teleostei</taxon>
        <taxon>Neoteleostei</taxon>
        <taxon>Acanthomorphata</taxon>
        <taxon>Ovalentaria</taxon>
        <taxon>Cichlomorphae</taxon>
        <taxon>Cichliformes</taxon>
        <taxon>Cichlidae</taxon>
        <taxon>New World cichlids</taxon>
        <taxon>Cichlasomatinae</taxon>
        <taxon>Heroini</taxon>
        <taxon>Amphilophus</taxon>
    </lineage>
</organism>
<dbReference type="SUPFAM" id="SSF48726">
    <property type="entry name" value="Immunoglobulin"/>
    <property type="match status" value="1"/>
</dbReference>
<accession>A0A3Q0RL21</accession>
<dbReference type="SMART" id="SM00406">
    <property type="entry name" value="IGv"/>
    <property type="match status" value="1"/>
</dbReference>
<dbReference type="GO" id="GO:0009897">
    <property type="term" value="C:external side of plasma membrane"/>
    <property type="evidence" value="ECO:0007669"/>
    <property type="project" value="TreeGrafter"/>
</dbReference>
<keyword evidence="5" id="KW-0325">Glycoprotein</keyword>
<feature type="signal peptide" evidence="8">
    <location>
        <begin position="1"/>
        <end position="19"/>
    </location>
</feature>
<dbReference type="AlphaFoldDB" id="A0A3Q0RL21"/>
<dbReference type="SMART" id="SM00409">
    <property type="entry name" value="IG"/>
    <property type="match status" value="1"/>
</dbReference>
<dbReference type="FunFam" id="2.60.40.10:FF:000142">
    <property type="entry name" value="V-set domain-containing T-cell activation inhibitor 1"/>
    <property type="match status" value="1"/>
</dbReference>
<reference evidence="10" key="1">
    <citation type="submission" date="2025-08" db="UniProtKB">
        <authorList>
            <consortium name="Ensembl"/>
        </authorList>
    </citation>
    <scope>IDENTIFICATION</scope>
</reference>
<evidence type="ECO:0000256" key="3">
    <source>
        <dbReference type="ARBA" id="ARBA00023136"/>
    </source>
</evidence>
<dbReference type="GO" id="GO:0050863">
    <property type="term" value="P:regulation of T cell activation"/>
    <property type="evidence" value="ECO:0007669"/>
    <property type="project" value="UniProtKB-ARBA"/>
</dbReference>
<dbReference type="Pfam" id="PF07686">
    <property type="entry name" value="V-set"/>
    <property type="match status" value="1"/>
</dbReference>
<dbReference type="InterPro" id="IPR007110">
    <property type="entry name" value="Ig-like_dom"/>
</dbReference>
<reference evidence="10" key="2">
    <citation type="submission" date="2025-09" db="UniProtKB">
        <authorList>
            <consortium name="Ensembl"/>
        </authorList>
    </citation>
    <scope>IDENTIFICATION</scope>
</reference>
<feature type="region of interest" description="Disordered" evidence="7">
    <location>
        <begin position="109"/>
        <end position="142"/>
    </location>
</feature>
<keyword evidence="4" id="KW-1015">Disulfide bond</keyword>
<feature type="domain" description="Ig-like" evidence="9">
    <location>
        <begin position="27"/>
        <end position="122"/>
    </location>
</feature>
<dbReference type="Proteomes" id="UP000261340">
    <property type="component" value="Unplaced"/>
</dbReference>
<evidence type="ECO:0000313" key="10">
    <source>
        <dbReference type="Ensembl" id="ENSACIP00000010583.1"/>
    </source>
</evidence>
<evidence type="ECO:0000256" key="7">
    <source>
        <dbReference type="SAM" id="MobiDB-lite"/>
    </source>
</evidence>
<keyword evidence="2 8" id="KW-0732">Signal</keyword>
<dbReference type="InterPro" id="IPR013783">
    <property type="entry name" value="Ig-like_fold"/>
</dbReference>
<protein>
    <recommendedName>
        <fullName evidence="9">Ig-like domain-containing protein</fullName>
    </recommendedName>
</protein>
<dbReference type="GO" id="GO:1903037">
    <property type="term" value="P:regulation of leukocyte cell-cell adhesion"/>
    <property type="evidence" value="ECO:0007669"/>
    <property type="project" value="UniProtKB-ARBA"/>
</dbReference>
<keyword evidence="3" id="KW-0472">Membrane</keyword>
<dbReference type="GeneTree" id="ENSGT01150000287038"/>
<dbReference type="Gene3D" id="2.60.40.10">
    <property type="entry name" value="Immunoglobulins"/>
    <property type="match status" value="1"/>
</dbReference>
<evidence type="ECO:0000256" key="5">
    <source>
        <dbReference type="ARBA" id="ARBA00023180"/>
    </source>
</evidence>
<comment type="subcellular location">
    <subcellularLocation>
        <location evidence="1">Membrane</location>
    </subcellularLocation>
</comment>
<dbReference type="Ensembl" id="ENSACIT00000010885.1">
    <property type="protein sequence ID" value="ENSACIP00000010583.1"/>
    <property type="gene ID" value="ENSACIG00000008290.1"/>
</dbReference>